<sequence>MASLSLHTTRNVILYVCEKKRGGGGGGGGGGEGLERSNEEEEEGGGEEAPLNNEGSTCHRAPEPEKAFDAQLAAEHRARRYVVAEASRRRTAVSPKQRSLPTQDMSESRNRNPVNPVGKKKKKKKKKKEEEEEEEEEERRRRRRRG</sequence>
<feature type="region of interest" description="Disordered" evidence="1">
    <location>
        <begin position="17"/>
        <end position="146"/>
    </location>
</feature>
<dbReference type="AlphaFoldDB" id="A0A9N7VH42"/>
<proteinExistence type="predicted"/>
<feature type="compositionally biased region" description="Gly residues" evidence="1">
    <location>
        <begin position="23"/>
        <end position="32"/>
    </location>
</feature>
<evidence type="ECO:0000313" key="2">
    <source>
        <dbReference type="EMBL" id="CAB1449168.1"/>
    </source>
</evidence>
<name>A0A9N7VH42_PLEPL</name>
<protein>
    <submittedName>
        <fullName evidence="2">Uncharacterized protein</fullName>
    </submittedName>
</protein>
<organism evidence="2 3">
    <name type="scientific">Pleuronectes platessa</name>
    <name type="common">European plaice</name>
    <dbReference type="NCBI Taxonomy" id="8262"/>
    <lineage>
        <taxon>Eukaryota</taxon>
        <taxon>Metazoa</taxon>
        <taxon>Chordata</taxon>
        <taxon>Craniata</taxon>
        <taxon>Vertebrata</taxon>
        <taxon>Euteleostomi</taxon>
        <taxon>Actinopterygii</taxon>
        <taxon>Neopterygii</taxon>
        <taxon>Teleostei</taxon>
        <taxon>Neoteleostei</taxon>
        <taxon>Acanthomorphata</taxon>
        <taxon>Carangaria</taxon>
        <taxon>Pleuronectiformes</taxon>
        <taxon>Pleuronectoidei</taxon>
        <taxon>Pleuronectidae</taxon>
        <taxon>Pleuronectes</taxon>
    </lineage>
</organism>
<keyword evidence="3" id="KW-1185">Reference proteome</keyword>
<dbReference type="Proteomes" id="UP001153269">
    <property type="component" value="Unassembled WGS sequence"/>
</dbReference>
<feature type="compositionally biased region" description="Polar residues" evidence="1">
    <location>
        <begin position="94"/>
        <end position="105"/>
    </location>
</feature>
<dbReference type="EMBL" id="CADEAL010004004">
    <property type="protein sequence ID" value="CAB1449168.1"/>
    <property type="molecule type" value="Genomic_DNA"/>
</dbReference>
<gene>
    <name evidence="2" type="ORF">PLEPLA_LOCUS36849</name>
</gene>
<accession>A0A9N7VH42</accession>
<feature type="compositionally biased region" description="Basic residues" evidence="1">
    <location>
        <begin position="118"/>
        <end position="127"/>
    </location>
</feature>
<evidence type="ECO:0000256" key="1">
    <source>
        <dbReference type="SAM" id="MobiDB-lite"/>
    </source>
</evidence>
<reference evidence="2" key="1">
    <citation type="submission" date="2020-03" db="EMBL/GenBank/DDBJ databases">
        <authorList>
            <person name="Weist P."/>
        </authorList>
    </citation>
    <scope>NUCLEOTIDE SEQUENCE</scope>
</reference>
<comment type="caution">
    <text evidence="2">The sequence shown here is derived from an EMBL/GenBank/DDBJ whole genome shotgun (WGS) entry which is preliminary data.</text>
</comment>
<evidence type="ECO:0000313" key="3">
    <source>
        <dbReference type="Proteomes" id="UP001153269"/>
    </source>
</evidence>